<dbReference type="Proteomes" id="UP001596203">
    <property type="component" value="Unassembled WGS sequence"/>
</dbReference>
<organism evidence="1 2">
    <name type="scientific">Plantactinospora solaniradicis</name>
    <dbReference type="NCBI Taxonomy" id="1723736"/>
    <lineage>
        <taxon>Bacteria</taxon>
        <taxon>Bacillati</taxon>
        <taxon>Actinomycetota</taxon>
        <taxon>Actinomycetes</taxon>
        <taxon>Micromonosporales</taxon>
        <taxon>Micromonosporaceae</taxon>
        <taxon>Plantactinospora</taxon>
    </lineage>
</organism>
<dbReference type="EMBL" id="JBHSPR010000008">
    <property type="protein sequence ID" value="MFC6016712.1"/>
    <property type="molecule type" value="Genomic_DNA"/>
</dbReference>
<keyword evidence="2" id="KW-1185">Reference proteome</keyword>
<protein>
    <recommendedName>
        <fullName evidence="3">Secreted protein</fullName>
    </recommendedName>
</protein>
<gene>
    <name evidence="1" type="ORF">ACFP2T_10915</name>
</gene>
<reference evidence="2" key="1">
    <citation type="journal article" date="2019" name="Int. J. Syst. Evol. Microbiol.">
        <title>The Global Catalogue of Microorganisms (GCM) 10K type strain sequencing project: providing services to taxonomists for standard genome sequencing and annotation.</title>
        <authorList>
            <consortium name="The Broad Institute Genomics Platform"/>
            <consortium name="The Broad Institute Genome Sequencing Center for Infectious Disease"/>
            <person name="Wu L."/>
            <person name="Ma J."/>
        </authorList>
    </citation>
    <scope>NUCLEOTIDE SEQUENCE [LARGE SCALE GENOMIC DNA]</scope>
    <source>
        <strain evidence="2">ZS-35-S2</strain>
    </source>
</reference>
<evidence type="ECO:0008006" key="3">
    <source>
        <dbReference type="Google" id="ProtNLM"/>
    </source>
</evidence>
<sequence length="143" mass="15286">MLATIAGLTVYPSAAWADGGWHPYTKSADWFCEARNNLAPGVAAEVCVVVRGRLTQAVTAIRNTSGNTITIEGGYSDLYVNGSLTVENTNNCNYTPLSNGYAAACFGPTRTLQCSDFVFGRSMVDTSATIAVVWSSPERQMCQ</sequence>
<proteinExistence type="predicted"/>
<name>A0ABW1K4P5_9ACTN</name>
<accession>A0ABW1K4P5</accession>
<evidence type="ECO:0000313" key="2">
    <source>
        <dbReference type="Proteomes" id="UP001596203"/>
    </source>
</evidence>
<evidence type="ECO:0000313" key="1">
    <source>
        <dbReference type="EMBL" id="MFC6016712.1"/>
    </source>
</evidence>
<comment type="caution">
    <text evidence="1">The sequence shown here is derived from an EMBL/GenBank/DDBJ whole genome shotgun (WGS) entry which is preliminary data.</text>
</comment>
<dbReference type="RefSeq" id="WP_377420347.1">
    <property type="nucleotide sequence ID" value="NZ_JBHSPR010000008.1"/>
</dbReference>